<gene>
    <name evidence="1" type="ORF">B5M45_29840</name>
</gene>
<reference evidence="1 2" key="1">
    <citation type="submission" date="2017-03" db="EMBL/GenBank/DDBJ databases">
        <title>Genomic insights into Mycobacterium simiae human colonization.</title>
        <authorList>
            <person name="Steffani J.L."/>
            <person name="Brunck M.E."/>
            <person name="Cruz E."/>
            <person name="Montiel R."/>
            <person name="Barona F."/>
        </authorList>
    </citation>
    <scope>NUCLEOTIDE SEQUENCE [LARGE SCALE GENOMIC DNA]</scope>
    <source>
        <strain evidence="1 2">MsiGto</strain>
    </source>
</reference>
<organism evidence="1 2">
    <name type="scientific">Mycobacterium simiae</name>
    <name type="common">Mycobacterium habana</name>
    <dbReference type="NCBI Taxonomy" id="1784"/>
    <lineage>
        <taxon>Bacteria</taxon>
        <taxon>Bacillati</taxon>
        <taxon>Actinomycetota</taxon>
        <taxon>Actinomycetes</taxon>
        <taxon>Mycobacteriales</taxon>
        <taxon>Mycobacteriaceae</taxon>
        <taxon>Mycobacterium</taxon>
        <taxon>Mycobacterium simiae complex</taxon>
    </lineage>
</organism>
<protein>
    <submittedName>
        <fullName evidence="1">Uncharacterized protein</fullName>
    </submittedName>
</protein>
<keyword evidence="2" id="KW-1185">Reference proteome</keyword>
<evidence type="ECO:0000313" key="2">
    <source>
        <dbReference type="Proteomes" id="UP000193040"/>
    </source>
</evidence>
<comment type="caution">
    <text evidence="1">The sequence shown here is derived from an EMBL/GenBank/DDBJ whole genome shotgun (WGS) entry which is preliminary data.</text>
</comment>
<sequence length="83" mass="9616">MSRVLTKYRRKVFTDDMLTFCEHTMAEVCADLSVSDTLPTQKWLREPEIVGQPRRDVLYQLHSGPRGLPALGEDLHKFARMLL</sequence>
<accession>A0A1X0XJE8</accession>
<proteinExistence type="predicted"/>
<dbReference type="Proteomes" id="UP000193040">
    <property type="component" value="Unassembled WGS sequence"/>
</dbReference>
<name>A0A1X0XJE8_MYCSI</name>
<dbReference type="RefSeq" id="WP_084953998.1">
    <property type="nucleotide sequence ID" value="NZ_MZZM01000042.1"/>
</dbReference>
<dbReference type="AlphaFoldDB" id="A0A1X0XJE8"/>
<evidence type="ECO:0000313" key="1">
    <source>
        <dbReference type="EMBL" id="ORJ53010.1"/>
    </source>
</evidence>
<dbReference type="EMBL" id="MZZM01000042">
    <property type="protein sequence ID" value="ORJ53010.1"/>
    <property type="molecule type" value="Genomic_DNA"/>
</dbReference>